<dbReference type="InterPro" id="IPR035897">
    <property type="entry name" value="Toll_tir_struct_dom_sf"/>
</dbReference>
<evidence type="ECO:0000256" key="2">
    <source>
        <dbReference type="ARBA" id="ARBA00022737"/>
    </source>
</evidence>
<feature type="domain" description="TIR" evidence="5">
    <location>
        <begin position="17"/>
        <end position="174"/>
    </location>
</feature>
<evidence type="ECO:0000259" key="5">
    <source>
        <dbReference type="PROSITE" id="PS50104"/>
    </source>
</evidence>
<gene>
    <name evidence="6" type="ORF">A2U01_0000014</name>
</gene>
<keyword evidence="2" id="KW-0677">Repeat</keyword>
<dbReference type="Gene3D" id="1.10.8.430">
    <property type="entry name" value="Helical domain of apoptotic protease-activating factors"/>
    <property type="match status" value="2"/>
</dbReference>
<name>A0A392LWC3_9FABA</name>
<evidence type="ECO:0000313" key="7">
    <source>
        <dbReference type="Proteomes" id="UP000265520"/>
    </source>
</evidence>
<dbReference type="Gene3D" id="3.80.10.10">
    <property type="entry name" value="Ribonuclease Inhibitor"/>
    <property type="match status" value="1"/>
</dbReference>
<keyword evidence="1" id="KW-0433">Leucine-rich repeat</keyword>
<proteinExistence type="predicted"/>
<feature type="domain" description="TIR" evidence="5">
    <location>
        <begin position="503"/>
        <end position="680"/>
    </location>
</feature>
<dbReference type="InterPro" id="IPR002182">
    <property type="entry name" value="NB-ARC"/>
</dbReference>
<dbReference type="Pfam" id="PF23282">
    <property type="entry name" value="WHD_ROQ1"/>
    <property type="match status" value="2"/>
</dbReference>
<dbReference type="GO" id="GO:0007165">
    <property type="term" value="P:signal transduction"/>
    <property type="evidence" value="ECO:0007669"/>
    <property type="project" value="InterPro"/>
</dbReference>
<dbReference type="InterPro" id="IPR044974">
    <property type="entry name" value="Disease_R_plants"/>
</dbReference>
<evidence type="ECO:0000256" key="3">
    <source>
        <dbReference type="ARBA" id="ARBA00022821"/>
    </source>
</evidence>
<dbReference type="InterPro" id="IPR003593">
    <property type="entry name" value="AAA+_ATPase"/>
</dbReference>
<evidence type="ECO:0000256" key="4">
    <source>
        <dbReference type="ARBA" id="ARBA00023027"/>
    </source>
</evidence>
<keyword evidence="3" id="KW-0611">Plant defense</keyword>
<dbReference type="Pfam" id="PF01582">
    <property type="entry name" value="TIR"/>
    <property type="match status" value="2"/>
</dbReference>
<dbReference type="InterPro" id="IPR027417">
    <property type="entry name" value="P-loop_NTPase"/>
</dbReference>
<dbReference type="SUPFAM" id="SSF52200">
    <property type="entry name" value="Toll/Interleukin receptor TIR domain"/>
    <property type="match status" value="2"/>
</dbReference>
<keyword evidence="4" id="KW-0520">NAD</keyword>
<dbReference type="SUPFAM" id="SSF52058">
    <property type="entry name" value="L domain-like"/>
    <property type="match status" value="1"/>
</dbReference>
<comment type="caution">
    <text evidence="6">The sequence shown here is derived from an EMBL/GenBank/DDBJ whole genome shotgun (WGS) entry which is preliminary data.</text>
</comment>
<accession>A0A392LWC3</accession>
<dbReference type="SMART" id="SM00255">
    <property type="entry name" value="TIR"/>
    <property type="match status" value="2"/>
</dbReference>
<evidence type="ECO:0000313" key="6">
    <source>
        <dbReference type="EMBL" id="MCH79268.1"/>
    </source>
</evidence>
<organism evidence="6 7">
    <name type="scientific">Trifolium medium</name>
    <dbReference type="NCBI Taxonomy" id="97028"/>
    <lineage>
        <taxon>Eukaryota</taxon>
        <taxon>Viridiplantae</taxon>
        <taxon>Streptophyta</taxon>
        <taxon>Embryophyta</taxon>
        <taxon>Tracheophyta</taxon>
        <taxon>Spermatophyta</taxon>
        <taxon>Magnoliopsida</taxon>
        <taxon>eudicotyledons</taxon>
        <taxon>Gunneridae</taxon>
        <taxon>Pentapetalae</taxon>
        <taxon>rosids</taxon>
        <taxon>fabids</taxon>
        <taxon>Fabales</taxon>
        <taxon>Fabaceae</taxon>
        <taxon>Papilionoideae</taxon>
        <taxon>50 kb inversion clade</taxon>
        <taxon>NPAAA clade</taxon>
        <taxon>Hologalegina</taxon>
        <taxon>IRL clade</taxon>
        <taxon>Trifolieae</taxon>
        <taxon>Trifolium</taxon>
    </lineage>
</organism>
<dbReference type="InterPro" id="IPR036390">
    <property type="entry name" value="WH_DNA-bd_sf"/>
</dbReference>
<dbReference type="EMBL" id="LXQA010000008">
    <property type="protein sequence ID" value="MCH79268.1"/>
    <property type="molecule type" value="Genomic_DNA"/>
</dbReference>
<sequence length="1490" mass="170453">MSSSSPLTSSSEIPLQETGDVFLCYHDNYIAKSFLLDLNSALSQAGFNVYMNNHSLTTEYQTNFSALEASKTSIIVFSSNFDASTWFLEELEKILECRRTTRQVVMPLFYDVDPSDVRQQKGVFAQNWWFRNNKSRRYRAALSEVANMLGFDVRDSRDESQCINRIVQALTRLIQDKDLFVAKHPVGVIAQVQDVIQLLNNGQPEHTIIVGIWGMNGVGKTTIARATYNQMGFFFEGQSFLENVNEIWNRDGDLSLRQQLLSDIYKPEVLNTTAPSGMEEFRKTLCRKKIFLVLDNLNNLDQLNALCGSHEWFGHGSRIIITTRDRSLLHSLPDDHVYKMKYMDTTQSLELFSWYAFRKSGPIESYASLCQDVVQYCGGWPLALEVIGSFLFGRPAAEWEIVWEKIKTNGNHVVMEKLRTGFDDLQRGEKEIFLKIATLFIGMDKDDVIQTLDYADPDIGIRVLVDKSLVTIDSNNRIGMHTLVRAMGGEIIRQRSIGMAETKMYDVFLSFRGPDSRAKFIAHLGSSLQNAGIHVFKDEDGIRRGDKISESLLEAITQSSISVVVFSRSYANSKWCMMELEKIVEMSRTKGMVVVPVFYEVDPTDVRNQTGDFGKEFDSLISTTEVNEYTKIPTKVYEYKKWIWKTALKEVGNNAGAVVIKSRDENEDVKKIVESVTLLLDKTKLFVADHPVGVESRVQDVIKLLNSQKSKEPLLLGIWGMGGIGKTTIAKAVYNEIHRDFEAKSFLFNVRESWKLDNDKVALQQQLLSDIYKTTKIKIGTIDSGKNILPEILSQKRIFLVIDDVNKEDQLNTLCGNRKWFGERSIIIITTRDKDLLSRLEVDHVYKMKEMDDRESLELFNWHAFKQQIPSNAFTELSRDVVKYCGGLPLALKVIGSFLVNKKSEAVWKSVLEKLKLIPNVEVLEKLRISFDGLSDYDVEDIFLDIAFFFTGMDQEDVIEILKDCGHFPEIGISILVQQSLVTVDRENKIGMHDLLRDMAREIVSKKSKEGSKEPNRLWRYEDVRELPKDTISLYVKGLTLKMPRLESPTCLQTKEFEKMNRLKLLQFAGVKLDGDYKYLSKDLRWLCWHGFPLQFTPKDLHQGSLVALDLQYSYLKQVWREDQLLVKLKILNLSHSQLLRHTPDFSNLPNLEKLILEDCPSLSSVCSTIGQARKIQLINLKDCTGLRELPKSIYTLDSVKTLILSGCTQIDKLEEDIEQMKSLTTLDGDNTAITRVPFAVKMRTPIGSGLLPGDNYPDWLTFNSNSSSVSFEVPQVEGRSLKTIMCIIVYSSSPDNTTTESFEVLLGVINCTKDTKQVYNIDRSLALFDEEEWQSLISNIEPGNKIDVIVGFTNEFIVKETTIYLVYDEPNEEQTNDSHETDENDIVSSGNENLGCNYFDWYNAEVAEKDLIIMKQKRRLEVLTRVSDEQDQQLVEERKKVLEQNERIDEQNQKIVGLESGLDTTMKWMKIWRNCTLVLVMVLMYKMMV</sequence>
<dbReference type="PANTHER" id="PTHR11017">
    <property type="entry name" value="LEUCINE-RICH REPEAT-CONTAINING PROTEIN"/>
    <property type="match status" value="1"/>
</dbReference>
<dbReference type="Proteomes" id="UP000265520">
    <property type="component" value="Unassembled WGS sequence"/>
</dbReference>
<dbReference type="InterPro" id="IPR042197">
    <property type="entry name" value="Apaf_helical"/>
</dbReference>
<dbReference type="Gene3D" id="3.40.50.10140">
    <property type="entry name" value="Toll/interleukin-1 receptor homology (TIR) domain"/>
    <property type="match status" value="2"/>
</dbReference>
<protein>
    <submittedName>
        <fullName evidence="6">Disease resistance protein (TIR-NBS-LRR class)</fullName>
    </submittedName>
</protein>
<dbReference type="SMART" id="SM00382">
    <property type="entry name" value="AAA"/>
    <property type="match status" value="2"/>
</dbReference>
<dbReference type="InterPro" id="IPR032675">
    <property type="entry name" value="LRR_dom_sf"/>
</dbReference>
<dbReference type="PRINTS" id="PR00364">
    <property type="entry name" value="DISEASERSIST"/>
</dbReference>
<keyword evidence="7" id="KW-1185">Reference proteome</keyword>
<dbReference type="PROSITE" id="PS50104">
    <property type="entry name" value="TIR"/>
    <property type="match status" value="2"/>
</dbReference>
<dbReference type="PANTHER" id="PTHR11017:SF271">
    <property type="entry name" value="DISEASE RESISTANCE PROTEIN (TIR-NBS-LRR CLASS) FAMILY"/>
    <property type="match status" value="1"/>
</dbReference>
<dbReference type="GO" id="GO:0006952">
    <property type="term" value="P:defense response"/>
    <property type="evidence" value="ECO:0007669"/>
    <property type="project" value="UniProtKB-KW"/>
</dbReference>
<evidence type="ECO:0000256" key="1">
    <source>
        <dbReference type="ARBA" id="ARBA00022614"/>
    </source>
</evidence>
<dbReference type="SUPFAM" id="SSF52540">
    <property type="entry name" value="P-loop containing nucleoside triphosphate hydrolases"/>
    <property type="match status" value="2"/>
</dbReference>
<dbReference type="InterPro" id="IPR058192">
    <property type="entry name" value="WHD_ROQ1-like"/>
</dbReference>
<dbReference type="GO" id="GO:0043531">
    <property type="term" value="F:ADP binding"/>
    <property type="evidence" value="ECO:0007669"/>
    <property type="project" value="InterPro"/>
</dbReference>
<dbReference type="Gene3D" id="3.40.50.300">
    <property type="entry name" value="P-loop containing nucleotide triphosphate hydrolases"/>
    <property type="match status" value="2"/>
</dbReference>
<dbReference type="FunFam" id="3.40.50.10140:FF:000007">
    <property type="entry name" value="Disease resistance protein (TIR-NBS-LRR class)"/>
    <property type="match status" value="1"/>
</dbReference>
<dbReference type="Pfam" id="PF00931">
    <property type="entry name" value="NB-ARC"/>
    <property type="match status" value="2"/>
</dbReference>
<dbReference type="InterPro" id="IPR000157">
    <property type="entry name" value="TIR_dom"/>
</dbReference>
<dbReference type="SUPFAM" id="SSF46785">
    <property type="entry name" value="Winged helix' DNA-binding domain"/>
    <property type="match status" value="2"/>
</dbReference>
<reference evidence="6 7" key="1">
    <citation type="journal article" date="2018" name="Front. Plant Sci.">
        <title>Red Clover (Trifolium pratense) and Zigzag Clover (T. medium) - A Picture of Genomic Similarities and Differences.</title>
        <authorList>
            <person name="Dluhosova J."/>
            <person name="Istvanek J."/>
            <person name="Nedelnik J."/>
            <person name="Repkova J."/>
        </authorList>
    </citation>
    <scope>NUCLEOTIDE SEQUENCE [LARGE SCALE GENOMIC DNA]</scope>
    <source>
        <strain evidence="7">cv. 10/8</strain>
        <tissue evidence="6">Leaf</tissue>
    </source>
</reference>